<reference evidence="6 7" key="1">
    <citation type="submission" date="2017-10" db="EMBL/GenBank/DDBJ databases">
        <title>The new phylogeny of genus Mycobacterium.</title>
        <authorList>
            <person name="Tortoli E."/>
            <person name="Trovato A."/>
            <person name="Cirillo D.M."/>
        </authorList>
    </citation>
    <scope>NUCLEOTIDE SEQUENCE [LARGE SCALE GENOMIC DNA]</scope>
    <source>
        <strain evidence="6 7">CCUG37673</strain>
    </source>
</reference>
<dbReference type="Pfam" id="PF20256">
    <property type="entry name" value="MoCoBD_2"/>
    <property type="match status" value="1"/>
</dbReference>
<dbReference type="GO" id="GO:0016491">
    <property type="term" value="F:oxidoreductase activity"/>
    <property type="evidence" value="ECO:0007669"/>
    <property type="project" value="UniProtKB-KW"/>
</dbReference>
<dbReference type="PANTHER" id="PTHR11908:SF132">
    <property type="entry name" value="ALDEHYDE OXIDASE 1-RELATED"/>
    <property type="match status" value="1"/>
</dbReference>
<dbReference type="GO" id="GO:0005506">
    <property type="term" value="F:iron ion binding"/>
    <property type="evidence" value="ECO:0007669"/>
    <property type="project" value="InterPro"/>
</dbReference>
<dbReference type="Pfam" id="PF02738">
    <property type="entry name" value="MoCoBD_1"/>
    <property type="match status" value="1"/>
</dbReference>
<keyword evidence="7" id="KW-1185">Reference proteome</keyword>
<dbReference type="OrthoDB" id="9758509at2"/>
<name>A0A2A7N811_MYCAG</name>
<dbReference type="Gene3D" id="3.30.365.10">
    <property type="entry name" value="Aldehyde oxidase/xanthine dehydrogenase, molybdopterin binding domain"/>
    <property type="match status" value="4"/>
</dbReference>
<evidence type="ECO:0000256" key="3">
    <source>
        <dbReference type="SAM" id="MobiDB-lite"/>
    </source>
</evidence>
<keyword evidence="1" id="KW-0500">Molybdenum</keyword>
<dbReference type="InterPro" id="IPR037165">
    <property type="entry name" value="AldOxase/xan_DH_Mopterin-bd_sf"/>
</dbReference>
<dbReference type="Proteomes" id="UP000465302">
    <property type="component" value="Unassembled WGS sequence"/>
</dbReference>
<evidence type="ECO:0000313" key="5">
    <source>
        <dbReference type="EMBL" id="GFG51506.1"/>
    </source>
</evidence>
<evidence type="ECO:0000256" key="2">
    <source>
        <dbReference type="ARBA" id="ARBA00023002"/>
    </source>
</evidence>
<evidence type="ECO:0000313" key="6">
    <source>
        <dbReference type="EMBL" id="PEG39996.1"/>
    </source>
</evidence>
<dbReference type="AlphaFoldDB" id="A0A2A7N811"/>
<reference evidence="5 8" key="2">
    <citation type="journal article" date="2019" name="Emerg. Microbes Infect.">
        <title>Comprehensive subspecies identification of 175 nontuberculous mycobacteria species based on 7547 genomic profiles.</title>
        <authorList>
            <person name="Matsumoto Y."/>
            <person name="Kinjo T."/>
            <person name="Motooka D."/>
            <person name="Nabeya D."/>
            <person name="Jung N."/>
            <person name="Uechi K."/>
            <person name="Horii T."/>
            <person name="Iida T."/>
            <person name="Fujita J."/>
            <person name="Nakamura S."/>
        </authorList>
    </citation>
    <scope>NUCLEOTIDE SEQUENCE [LARGE SCALE GENOMIC DNA]</scope>
    <source>
        <strain evidence="5 8">JCM 6377</strain>
    </source>
</reference>
<dbReference type="SUPFAM" id="SSF56003">
    <property type="entry name" value="Molybdenum cofactor-binding domain"/>
    <property type="match status" value="1"/>
</dbReference>
<dbReference type="RefSeq" id="WP_097939714.1">
    <property type="nucleotide sequence ID" value="NZ_BLKS01000001.1"/>
</dbReference>
<keyword evidence="2" id="KW-0560">Oxidoreductase</keyword>
<accession>A0A2A7N811</accession>
<proteinExistence type="predicted"/>
<gene>
    <name evidence="6" type="ORF">CQY20_08905</name>
    <name evidence="5" type="ORF">MAGR_29470</name>
</gene>
<evidence type="ECO:0000313" key="8">
    <source>
        <dbReference type="Proteomes" id="UP000465302"/>
    </source>
</evidence>
<protein>
    <submittedName>
        <fullName evidence="6">Aldehyde oxidase</fullName>
    </submittedName>
    <submittedName>
        <fullName evidence="5">Dehydrogenase</fullName>
    </submittedName>
</protein>
<evidence type="ECO:0000256" key="1">
    <source>
        <dbReference type="ARBA" id="ARBA00022505"/>
    </source>
</evidence>
<reference evidence="5" key="3">
    <citation type="submission" date="2020-02" db="EMBL/GenBank/DDBJ databases">
        <authorList>
            <person name="Matsumoto Y."/>
            <person name="Motooka D."/>
            <person name="Nakamura S."/>
        </authorList>
    </citation>
    <scope>NUCLEOTIDE SEQUENCE</scope>
    <source>
        <strain evidence="5">JCM 6377</strain>
    </source>
</reference>
<dbReference type="Proteomes" id="UP000220914">
    <property type="component" value="Unassembled WGS sequence"/>
</dbReference>
<dbReference type="Gene3D" id="3.90.1170.50">
    <property type="entry name" value="Aldehyde oxidase/xanthine dehydrogenase, a/b hammerhead"/>
    <property type="match status" value="1"/>
</dbReference>
<comment type="caution">
    <text evidence="6">The sequence shown here is derived from an EMBL/GenBank/DDBJ whole genome shotgun (WGS) entry which is preliminary data.</text>
</comment>
<dbReference type="InterPro" id="IPR000674">
    <property type="entry name" value="Ald_Oxase/Xan_DH_a/b"/>
</dbReference>
<dbReference type="InterPro" id="IPR046867">
    <property type="entry name" value="AldOxase/xan_DH_MoCoBD2"/>
</dbReference>
<dbReference type="Pfam" id="PF01315">
    <property type="entry name" value="Ald_Xan_dh_C"/>
    <property type="match status" value="1"/>
</dbReference>
<feature type="region of interest" description="Disordered" evidence="3">
    <location>
        <begin position="1"/>
        <end position="25"/>
    </location>
</feature>
<evidence type="ECO:0000259" key="4">
    <source>
        <dbReference type="SMART" id="SM01008"/>
    </source>
</evidence>
<feature type="domain" description="Aldehyde oxidase/xanthine dehydrogenase a/b hammerhead" evidence="4">
    <location>
        <begin position="37"/>
        <end position="144"/>
    </location>
</feature>
<dbReference type="EMBL" id="PDCP01000012">
    <property type="protein sequence ID" value="PEG39996.1"/>
    <property type="molecule type" value="Genomic_DNA"/>
</dbReference>
<dbReference type="EMBL" id="BLKS01000001">
    <property type="protein sequence ID" value="GFG51506.1"/>
    <property type="molecule type" value="Genomic_DNA"/>
</dbReference>
<dbReference type="InterPro" id="IPR016208">
    <property type="entry name" value="Ald_Oxase/xanthine_DH-like"/>
</dbReference>
<dbReference type="InterPro" id="IPR036856">
    <property type="entry name" value="Ald_Oxase/Xan_DH_a/b_sf"/>
</dbReference>
<dbReference type="SMART" id="SM01008">
    <property type="entry name" value="Ald_Xan_dh_C"/>
    <property type="match status" value="1"/>
</dbReference>
<organism evidence="6 7">
    <name type="scientific">Mycolicibacterium agri</name>
    <name type="common">Mycobacterium agri</name>
    <dbReference type="NCBI Taxonomy" id="36811"/>
    <lineage>
        <taxon>Bacteria</taxon>
        <taxon>Bacillati</taxon>
        <taxon>Actinomycetota</taxon>
        <taxon>Actinomycetes</taxon>
        <taxon>Mycobacteriales</taxon>
        <taxon>Mycobacteriaceae</taxon>
        <taxon>Mycolicibacterium</taxon>
    </lineage>
</organism>
<sequence length="778" mass="82951">MSIDLPAAPHQATSRHADEHQTVGRSVRRRDLVEKVLGTAQYAVDMTMPGMLHAKVVRAQRAHARILDIAADNAMAVPGVVAVVTAADLKTLFPRFGHIISDHFILATGKVRYFGEPVAIVVAETRAAATDAADLVEVSYEDLPEVISTAEALAPGAPLVHETTYAPTADATFKELTDADDDEQPDLTNIAHEVNIGWGDVDAAFADAHLVVESATRYPMLYAYAMEPYNAVASYGDDGLTVITTAQHPFMVRDDLARIFNLPLARVRVTVPYLGGGYGSKSYTKVEPLASVASWAVGRPVKLTLSVEEAIYTTRVDDAVINVRSAFDADGRILARDFDITMNSGAYADNSPLVLAKSVNRCFGPYRVSNLRVRGRSVYTNTSPASSYRGFGAPQGNLAGETNLDQAADKLGISRADIRRKNLVRFGEEILPGNRGIDADLIADLDMVVESLERGRRDAAHYGIGFGVTASDAGAYPISTAQVRVETDGSVIVLSGSTEMGQGSRSLLAQIAAEEFGIGMDRVSVVQSDTAGSAYERTTGASRTTTLAGLSVQRACADARQKLRAMAAELWNCPQDEVSDVPGGVRGPQDQQLDFGTIVRKWFGGSAGEVTGIGLVRREGATKEMPPFWETGLVGVAVEVDPDTGYVTLDQLVTCADVGFAINPQAVEAQDLGAATQGLGAALFEELVYDGPQLANANVVDYRVPRAGDLARRIDLMLAERRDGVGPYGAKGAGEGQLNPVGGAVASAIAQAVGRWPTRLPLTPERVWRLLNNLPEAD</sequence>
<dbReference type="PANTHER" id="PTHR11908">
    <property type="entry name" value="XANTHINE DEHYDROGENASE"/>
    <property type="match status" value="1"/>
</dbReference>
<evidence type="ECO:0000313" key="7">
    <source>
        <dbReference type="Proteomes" id="UP000220914"/>
    </source>
</evidence>
<dbReference type="SUPFAM" id="SSF54665">
    <property type="entry name" value="CO dehydrogenase molybdoprotein N-domain-like"/>
    <property type="match status" value="1"/>
</dbReference>
<dbReference type="InterPro" id="IPR008274">
    <property type="entry name" value="AldOxase/xan_DH_MoCoBD1"/>
</dbReference>